<dbReference type="AlphaFoldDB" id="A0A532V8Y4"/>
<reference evidence="1 2" key="1">
    <citation type="submission" date="2017-06" db="EMBL/GenBank/DDBJ databases">
        <title>Novel microbial phyla capable of carbon fixation and sulfur reduction in deep-sea sediments.</title>
        <authorList>
            <person name="Huang J."/>
            <person name="Baker B."/>
            <person name="Wang Y."/>
        </authorList>
    </citation>
    <scope>NUCLEOTIDE SEQUENCE [LARGE SCALE GENOMIC DNA]</scope>
    <source>
        <strain evidence="1">B3_TA06</strain>
    </source>
</reference>
<dbReference type="InterPro" id="IPR011659">
    <property type="entry name" value="WD40"/>
</dbReference>
<evidence type="ECO:0008006" key="3">
    <source>
        <dbReference type="Google" id="ProtNLM"/>
    </source>
</evidence>
<sequence>MKKTSLILTVALLGTVLLSCTPHIEGELTLLVENHLEATYSPRWSADGSKIYFIHSDGPRNPDEPGQIWSVNLADEALETVCGDTFQAMDVSRRDGICLPTWFEGDDWIRVVDIETWTTLDSIRPEGIYGYPRFSYESSEVFYYIYRKQGWDSTYLHRVERTSGTDEVIFVAGKGYSVAPGPGDTLFAIGDAIYNINSGERIPLDLDPQFDAALDWNPANPSELLIYQRESNRNILLFNLERGKTSKVDASPDKAAWIDNPTFSPDGERIALEAAQGGDSFYDYQIWIFDSMD</sequence>
<accession>A0A532V8Y4</accession>
<dbReference type="Pfam" id="PF07676">
    <property type="entry name" value="PD40"/>
    <property type="match status" value="2"/>
</dbReference>
<proteinExistence type="predicted"/>
<comment type="caution">
    <text evidence="1">The sequence shown here is derived from an EMBL/GenBank/DDBJ whole genome shotgun (WGS) entry which is preliminary data.</text>
</comment>
<dbReference type="Gene3D" id="2.120.10.30">
    <property type="entry name" value="TolB, C-terminal domain"/>
    <property type="match status" value="2"/>
</dbReference>
<dbReference type="SUPFAM" id="SSF82171">
    <property type="entry name" value="DPP6 N-terminal domain-like"/>
    <property type="match status" value="1"/>
</dbReference>
<evidence type="ECO:0000313" key="2">
    <source>
        <dbReference type="Proteomes" id="UP000317778"/>
    </source>
</evidence>
<dbReference type="EMBL" id="NJBO01000003">
    <property type="protein sequence ID" value="TKJ43659.1"/>
    <property type="molecule type" value="Genomic_DNA"/>
</dbReference>
<evidence type="ECO:0000313" key="1">
    <source>
        <dbReference type="EMBL" id="TKJ43659.1"/>
    </source>
</evidence>
<name>A0A532V8Y4_UNCT6</name>
<protein>
    <recommendedName>
        <fullName evidence="3">Dipeptidylpeptidase IV N-terminal domain-containing protein</fullName>
    </recommendedName>
</protein>
<dbReference type="InterPro" id="IPR011042">
    <property type="entry name" value="6-blade_b-propeller_TolB-like"/>
</dbReference>
<dbReference type="Proteomes" id="UP000317778">
    <property type="component" value="Unassembled WGS sequence"/>
</dbReference>
<gene>
    <name evidence="1" type="ORF">CEE36_02955</name>
</gene>
<dbReference type="PROSITE" id="PS51257">
    <property type="entry name" value="PROKAR_LIPOPROTEIN"/>
    <property type="match status" value="1"/>
</dbReference>
<organism evidence="1 2">
    <name type="scientific">candidate division TA06 bacterium B3_TA06</name>
    <dbReference type="NCBI Taxonomy" id="2012487"/>
    <lineage>
        <taxon>Bacteria</taxon>
        <taxon>Bacteria division TA06</taxon>
    </lineage>
</organism>